<evidence type="ECO:0000313" key="3">
    <source>
        <dbReference type="Proteomes" id="UP001596456"/>
    </source>
</evidence>
<evidence type="ECO:0000256" key="1">
    <source>
        <dbReference type="SAM" id="Coils"/>
    </source>
</evidence>
<keyword evidence="3" id="KW-1185">Reference proteome</keyword>
<keyword evidence="1" id="KW-0175">Coiled coil</keyword>
<reference evidence="3" key="1">
    <citation type="journal article" date="2019" name="Int. J. Syst. Evol. Microbiol.">
        <title>The Global Catalogue of Microorganisms (GCM) 10K type strain sequencing project: providing services to taxonomists for standard genome sequencing and annotation.</title>
        <authorList>
            <consortium name="The Broad Institute Genomics Platform"/>
            <consortium name="The Broad Institute Genome Sequencing Center for Infectious Disease"/>
            <person name="Wu L."/>
            <person name="Ma J."/>
        </authorList>
    </citation>
    <scope>NUCLEOTIDE SEQUENCE [LARGE SCALE GENOMIC DNA]</scope>
    <source>
        <strain evidence="3">CGMCC 1.16275</strain>
    </source>
</reference>
<dbReference type="EMBL" id="JBHTCM010000012">
    <property type="protein sequence ID" value="MFC7334141.1"/>
    <property type="molecule type" value="Genomic_DNA"/>
</dbReference>
<protein>
    <submittedName>
        <fullName evidence="2">Uncharacterized protein</fullName>
    </submittedName>
</protein>
<gene>
    <name evidence="2" type="ORF">ACFQPS_13295</name>
</gene>
<evidence type="ECO:0000313" key="2">
    <source>
        <dbReference type="EMBL" id="MFC7334141.1"/>
    </source>
</evidence>
<organism evidence="2 3">
    <name type="scientific">Rhodocista pekingensis</name>
    <dbReference type="NCBI Taxonomy" id="201185"/>
    <lineage>
        <taxon>Bacteria</taxon>
        <taxon>Pseudomonadati</taxon>
        <taxon>Pseudomonadota</taxon>
        <taxon>Alphaproteobacteria</taxon>
        <taxon>Rhodospirillales</taxon>
        <taxon>Azospirillaceae</taxon>
        <taxon>Rhodocista</taxon>
    </lineage>
</organism>
<sequence>MTDFGLILGGMVVLLAAKPALDRARLSVRAARRTVAEVERRRRTLSHQVRVLARESLHQRLTAGHDEEEVGEIQARIAGLQRRVQDLEEVDRRVLVLDERRGLSERGWIVLLRRDSTAAPPLEPAPVSRLWSEGRYLFCYATDPARARRKLAVRFPEEGGFQVVEVFPHEGDLTEIPKIGGQAAAPLHGAA</sequence>
<name>A0ABW2KVP9_9PROT</name>
<accession>A0ABW2KVP9</accession>
<proteinExistence type="predicted"/>
<dbReference type="RefSeq" id="WP_377359718.1">
    <property type="nucleotide sequence ID" value="NZ_JBHTCM010000012.1"/>
</dbReference>
<comment type="caution">
    <text evidence="2">The sequence shown here is derived from an EMBL/GenBank/DDBJ whole genome shotgun (WGS) entry which is preliminary data.</text>
</comment>
<dbReference type="Proteomes" id="UP001596456">
    <property type="component" value="Unassembled WGS sequence"/>
</dbReference>
<feature type="coiled-coil region" evidence="1">
    <location>
        <begin position="21"/>
        <end position="90"/>
    </location>
</feature>